<evidence type="ECO:0000313" key="3">
    <source>
        <dbReference type="Proteomes" id="UP000233551"/>
    </source>
</evidence>
<dbReference type="EMBL" id="PGOL01002310">
    <property type="protein sequence ID" value="PKI48947.1"/>
    <property type="molecule type" value="Genomic_DNA"/>
</dbReference>
<keyword evidence="3" id="KW-1185">Reference proteome</keyword>
<dbReference type="Proteomes" id="UP000233551">
    <property type="component" value="Unassembled WGS sequence"/>
</dbReference>
<gene>
    <name evidence="2" type="ORF">CRG98_030662</name>
</gene>
<reference evidence="2 3" key="1">
    <citation type="submission" date="2017-11" db="EMBL/GenBank/DDBJ databases">
        <title>De-novo sequencing of pomegranate (Punica granatum L.) genome.</title>
        <authorList>
            <person name="Akparov Z."/>
            <person name="Amiraslanov A."/>
            <person name="Hajiyeva S."/>
            <person name="Abbasov M."/>
            <person name="Kaur K."/>
            <person name="Hamwieh A."/>
            <person name="Solovyev V."/>
            <person name="Salamov A."/>
            <person name="Braich B."/>
            <person name="Kosarev P."/>
            <person name="Mahmoud A."/>
            <person name="Hajiyev E."/>
            <person name="Babayeva S."/>
            <person name="Izzatullayeva V."/>
            <person name="Mammadov A."/>
            <person name="Mammadov A."/>
            <person name="Sharifova S."/>
            <person name="Ojaghi J."/>
            <person name="Eynullazada K."/>
            <person name="Bayramov B."/>
            <person name="Abdulazimova A."/>
            <person name="Shahmuradov I."/>
        </authorList>
    </citation>
    <scope>NUCLEOTIDE SEQUENCE [LARGE SCALE GENOMIC DNA]</scope>
    <source>
        <strain evidence="3">cv. AG2017</strain>
        <tissue evidence="2">Leaf</tissue>
    </source>
</reference>
<protein>
    <submittedName>
        <fullName evidence="2">Uncharacterized protein</fullName>
    </submittedName>
</protein>
<comment type="caution">
    <text evidence="2">The sequence shown here is derived from an EMBL/GenBank/DDBJ whole genome shotgun (WGS) entry which is preliminary data.</text>
</comment>
<proteinExistence type="predicted"/>
<name>A0A2I0IY63_PUNGR</name>
<evidence type="ECO:0000313" key="2">
    <source>
        <dbReference type="EMBL" id="PKI48947.1"/>
    </source>
</evidence>
<sequence length="171" mass="18789">MTVVVVCSQSYRVDSYRPAKITENRVRLENRPDWAVFWSDVTVVSSDGILRQGQRLPTPNSPLEVVVVVVFQKESRIDPICKKTAQTARNFDPTGQPAQTDLEGLGIRVGIFDPRRAKTVPILWLLVSIRQVGMEEEDNGRGGHDMDEAAMSVAVGPTGHKGSSDQSSGLD</sequence>
<dbReference type="AlphaFoldDB" id="A0A2I0IY63"/>
<organism evidence="2 3">
    <name type="scientific">Punica granatum</name>
    <name type="common">Pomegranate</name>
    <dbReference type="NCBI Taxonomy" id="22663"/>
    <lineage>
        <taxon>Eukaryota</taxon>
        <taxon>Viridiplantae</taxon>
        <taxon>Streptophyta</taxon>
        <taxon>Embryophyta</taxon>
        <taxon>Tracheophyta</taxon>
        <taxon>Spermatophyta</taxon>
        <taxon>Magnoliopsida</taxon>
        <taxon>eudicotyledons</taxon>
        <taxon>Gunneridae</taxon>
        <taxon>Pentapetalae</taxon>
        <taxon>rosids</taxon>
        <taxon>malvids</taxon>
        <taxon>Myrtales</taxon>
        <taxon>Lythraceae</taxon>
        <taxon>Punica</taxon>
    </lineage>
</organism>
<evidence type="ECO:0000256" key="1">
    <source>
        <dbReference type="SAM" id="MobiDB-lite"/>
    </source>
</evidence>
<accession>A0A2I0IY63</accession>
<feature type="region of interest" description="Disordered" evidence="1">
    <location>
        <begin position="136"/>
        <end position="171"/>
    </location>
</feature>